<dbReference type="Gene3D" id="2.60.40.2630">
    <property type="match status" value="1"/>
</dbReference>
<dbReference type="Pfam" id="PF13149">
    <property type="entry name" value="Mfa_like_1"/>
    <property type="match status" value="1"/>
</dbReference>
<accession>A0A4Y1WXA7</accession>
<dbReference type="PROSITE" id="PS51257">
    <property type="entry name" value="PROKAR_LIPOPROTEIN"/>
    <property type="match status" value="1"/>
</dbReference>
<dbReference type="OrthoDB" id="1091951at2"/>
<dbReference type="EMBL" id="AP019735">
    <property type="protein sequence ID" value="BBL05104.1"/>
    <property type="molecule type" value="Genomic_DNA"/>
</dbReference>
<dbReference type="InterPro" id="IPR025049">
    <property type="entry name" value="Mfa-like_1"/>
</dbReference>
<keyword evidence="2" id="KW-1185">Reference proteome</keyword>
<reference evidence="2" key="1">
    <citation type="submission" date="2019-06" db="EMBL/GenBank/DDBJ databases">
        <title>Alistipes onderdonkii subsp. vulgaris subsp. nov., Alistipes dispar sp. nov. and Alistipes communis sp. nov., isolated from human faeces, and creation of Alistipes onderdonkii subsp. onderdonkii subsp. nov.</title>
        <authorList>
            <person name="Sakamoto M."/>
            <person name="Ikeyama N."/>
            <person name="Ogata Y."/>
            <person name="Suda W."/>
            <person name="Iino T."/>
            <person name="Hattori M."/>
            <person name="Ohkuma M."/>
        </authorList>
    </citation>
    <scope>NUCLEOTIDE SEQUENCE [LARGE SCALE GENOMIC DNA]</scope>
    <source>
        <strain evidence="2">5CBH24</strain>
    </source>
</reference>
<sequence>MKNELIIFAAAIALLAGCSKEEGAPAAERPCIRLSTGVEAATRATDVAFEEGDNFGLIVLSRTSETAPSLDGARYLNNGLCTQTAEGVEMPTVKYPEKSADFYAYYPYREEFTAGSSFTFTVQSDQSAGRNYTNSDLMSAVRQNVAPTADAVELIFSHRLTRLDIELMPGEGFAAADELKGATVTAKNVKSSCLFNLSDGSVSEAGTPADLTPRGNGAKVTGEAIEPMQLIVVPQTLAAGEILFEIALGDETFFYAPNEELVLDGGKYYRFEIRLNRTNVSATSIRITSMPL</sequence>
<dbReference type="Gene3D" id="2.60.40.2620">
    <property type="entry name" value="Fimbrillin-like"/>
    <property type="match status" value="1"/>
</dbReference>
<protein>
    <recommendedName>
        <fullName evidence="3">Fimbrillin family protein</fullName>
    </recommendedName>
</protein>
<dbReference type="CDD" id="cd13120">
    <property type="entry name" value="BF2867_like_N"/>
    <property type="match status" value="1"/>
</dbReference>
<dbReference type="RefSeq" id="WP_141413351.1">
    <property type="nucleotide sequence ID" value="NZ_AP019735.1"/>
</dbReference>
<evidence type="ECO:0000313" key="1">
    <source>
        <dbReference type="EMBL" id="BBL05104.1"/>
    </source>
</evidence>
<gene>
    <name evidence="1" type="ORF">A5CBH24_24170</name>
</gene>
<proteinExistence type="predicted"/>
<name>A0A4Y1WXA7_9BACT</name>
<dbReference type="AlphaFoldDB" id="A0A4Y1WXA7"/>
<dbReference type="Proteomes" id="UP000318946">
    <property type="component" value="Chromosome"/>
</dbReference>
<organism evidence="1 2">
    <name type="scientific">Alistipes communis</name>
    <dbReference type="NCBI Taxonomy" id="2585118"/>
    <lineage>
        <taxon>Bacteria</taxon>
        <taxon>Pseudomonadati</taxon>
        <taxon>Bacteroidota</taxon>
        <taxon>Bacteroidia</taxon>
        <taxon>Bacteroidales</taxon>
        <taxon>Rikenellaceae</taxon>
        <taxon>Alistipes</taxon>
    </lineage>
</organism>
<evidence type="ECO:0008006" key="3">
    <source>
        <dbReference type="Google" id="ProtNLM"/>
    </source>
</evidence>
<evidence type="ECO:0000313" key="2">
    <source>
        <dbReference type="Proteomes" id="UP000318946"/>
    </source>
</evidence>
<dbReference type="GeneID" id="78343134"/>
<dbReference type="InterPro" id="IPR042278">
    <property type="entry name" value="Mfa-like_1_N"/>
</dbReference>
<dbReference type="CDD" id="cd13121">
    <property type="entry name" value="BF2867_like_C"/>
    <property type="match status" value="1"/>
</dbReference>
<dbReference type="KEGG" id="acou:A5CBH24_24170"/>